<proteinExistence type="predicted"/>
<protein>
    <submittedName>
        <fullName evidence="2">Predicted protein</fullName>
    </submittedName>
</protein>
<feature type="compositionally biased region" description="Basic residues" evidence="1">
    <location>
        <begin position="95"/>
        <end position="104"/>
    </location>
</feature>
<dbReference type="GeneID" id="9530107"/>
<name>C9SHG7_VERA1</name>
<organism evidence="3">
    <name type="scientific">Verticillium alfalfae (strain VaMs.102 / ATCC MYA-4576 / FGSC 10136)</name>
    <name type="common">Verticillium wilt of alfalfa</name>
    <name type="synonym">Verticillium albo-atrum</name>
    <dbReference type="NCBI Taxonomy" id="526221"/>
    <lineage>
        <taxon>Eukaryota</taxon>
        <taxon>Fungi</taxon>
        <taxon>Dikarya</taxon>
        <taxon>Ascomycota</taxon>
        <taxon>Pezizomycotina</taxon>
        <taxon>Sordariomycetes</taxon>
        <taxon>Hypocreomycetidae</taxon>
        <taxon>Glomerellales</taxon>
        <taxon>Plectosphaerellaceae</taxon>
        <taxon>Verticillium</taxon>
    </lineage>
</organism>
<feature type="compositionally biased region" description="Basic and acidic residues" evidence="1">
    <location>
        <begin position="178"/>
        <end position="191"/>
    </location>
</feature>
<evidence type="ECO:0000313" key="2">
    <source>
        <dbReference type="EMBL" id="EEY18390.1"/>
    </source>
</evidence>
<sequence length="378" mass="39544">MADVEPIGEDEWTPPASKKKKGKKGKAAAVFDVSEPVSRAVSPTHAASSDTFENAEARNVETIASSEAPAPIDETLAHAESAPTEDEWALPATTKKGKKGKKNKAAAILAEAEAQLEPMSAAPADDVQVDDVMAEPTPFDSAPGQPEPADDTWDATPSKKSKKDKKRGKGLSASRELSPAREEPVLERTEEPISSPPATPKAEDTWDAPTSSKKSKKGKKANKRMPVGFEESSPSDSQTPTEAPRQSPSSSSYWGELGAAAIVGATATAAVAALTGKEEGDPRDIEPVKSSRDVGDTYLEGGLDAGPGPVEAAALADDDDGFGFTSGITGEEQSGYWNNQAAEEMFDVWEEAQPEATPTKSQVTSSPDAAKEETSGPP</sequence>
<dbReference type="KEGG" id="val:VDBG_04499"/>
<feature type="compositionally biased region" description="Polar residues" evidence="1">
    <location>
        <begin position="356"/>
        <end position="367"/>
    </location>
</feature>
<reference evidence="3" key="1">
    <citation type="journal article" date="2011" name="PLoS Pathog.">
        <title>Comparative genomics yields insights into niche adaptation of plant vascular wilt pathogens.</title>
        <authorList>
            <person name="Klosterman S.J."/>
            <person name="Subbarao K.V."/>
            <person name="Kang S."/>
            <person name="Veronese P."/>
            <person name="Gold S.E."/>
            <person name="Thomma B.P.H.J."/>
            <person name="Chen Z."/>
            <person name="Henrissat B."/>
            <person name="Lee Y.-H."/>
            <person name="Park J."/>
            <person name="Garcia-Pedrajas M.D."/>
            <person name="Barbara D.J."/>
            <person name="Anchieta A."/>
            <person name="de Jonge R."/>
            <person name="Santhanam P."/>
            <person name="Maruthachalam K."/>
            <person name="Atallah Z."/>
            <person name="Amyotte S.G."/>
            <person name="Paz Z."/>
            <person name="Inderbitzin P."/>
            <person name="Hayes R.J."/>
            <person name="Heiman D.I."/>
            <person name="Young S."/>
            <person name="Zeng Q."/>
            <person name="Engels R."/>
            <person name="Galagan J."/>
            <person name="Cuomo C.A."/>
            <person name="Dobinson K.F."/>
            <person name="Ma L.-J."/>
        </authorList>
    </citation>
    <scope>NUCLEOTIDE SEQUENCE [LARGE SCALE GENOMIC DNA]</scope>
    <source>
        <strain evidence="3">VaMs.102 / ATCC MYA-4576 / FGSC 10136</strain>
    </source>
</reference>
<feature type="compositionally biased region" description="Basic residues" evidence="1">
    <location>
        <begin position="159"/>
        <end position="169"/>
    </location>
</feature>
<feature type="compositionally biased region" description="Basic and acidic residues" evidence="1">
    <location>
        <begin position="369"/>
        <end position="378"/>
    </location>
</feature>
<feature type="region of interest" description="Disordered" evidence="1">
    <location>
        <begin position="275"/>
        <end position="378"/>
    </location>
</feature>
<evidence type="ECO:0000256" key="1">
    <source>
        <dbReference type="SAM" id="MobiDB-lite"/>
    </source>
</evidence>
<dbReference type="EMBL" id="DS985218">
    <property type="protein sequence ID" value="EEY18390.1"/>
    <property type="molecule type" value="Genomic_DNA"/>
</dbReference>
<feature type="compositionally biased region" description="Acidic residues" evidence="1">
    <location>
        <begin position="344"/>
        <end position="353"/>
    </location>
</feature>
<feature type="compositionally biased region" description="Basic residues" evidence="1">
    <location>
        <begin position="17"/>
        <end position="26"/>
    </location>
</feature>
<feature type="compositionally biased region" description="Polar residues" evidence="1">
    <location>
        <begin position="326"/>
        <end position="341"/>
    </location>
</feature>
<feature type="region of interest" description="Disordered" evidence="1">
    <location>
        <begin position="1"/>
        <end position="29"/>
    </location>
</feature>
<dbReference type="HOGENOM" id="CLU_731965_0_0_1"/>
<feature type="compositionally biased region" description="Basic residues" evidence="1">
    <location>
        <begin position="213"/>
        <end position="223"/>
    </location>
</feature>
<feature type="compositionally biased region" description="Polar residues" evidence="1">
    <location>
        <begin position="232"/>
        <end position="252"/>
    </location>
</feature>
<gene>
    <name evidence="2" type="ORF">VDBG_04499</name>
</gene>
<accession>C9SHG7</accession>
<evidence type="ECO:0000313" key="3">
    <source>
        <dbReference type="Proteomes" id="UP000008698"/>
    </source>
</evidence>
<feature type="compositionally biased region" description="Low complexity" evidence="1">
    <location>
        <begin position="105"/>
        <end position="126"/>
    </location>
</feature>
<dbReference type="AlphaFoldDB" id="C9SHG7"/>
<dbReference type="RefSeq" id="XP_003004893.1">
    <property type="nucleotide sequence ID" value="XM_003004847.1"/>
</dbReference>
<dbReference type="Proteomes" id="UP000008698">
    <property type="component" value="Unassembled WGS sequence"/>
</dbReference>
<feature type="compositionally biased region" description="Acidic residues" evidence="1">
    <location>
        <begin position="1"/>
        <end position="12"/>
    </location>
</feature>
<feature type="compositionally biased region" description="Basic and acidic residues" evidence="1">
    <location>
        <begin position="276"/>
        <end position="295"/>
    </location>
</feature>
<keyword evidence="3" id="KW-1185">Reference proteome</keyword>
<feature type="region of interest" description="Disordered" evidence="1">
    <location>
        <begin position="36"/>
        <end position="55"/>
    </location>
</feature>
<feature type="region of interest" description="Disordered" evidence="1">
    <location>
        <begin position="62"/>
        <end position="252"/>
    </location>
</feature>